<feature type="transmembrane region" description="Helical" evidence="1">
    <location>
        <begin position="169"/>
        <end position="193"/>
    </location>
</feature>
<gene>
    <name evidence="2" type="ORF">MNB_SUP05-5-819</name>
</gene>
<evidence type="ECO:0000313" key="2">
    <source>
        <dbReference type="EMBL" id="SFV52020.1"/>
    </source>
</evidence>
<accession>A0A1W1BEN1</accession>
<evidence type="ECO:0008006" key="3">
    <source>
        <dbReference type="Google" id="ProtNLM"/>
    </source>
</evidence>
<reference evidence="2" key="1">
    <citation type="submission" date="2016-10" db="EMBL/GenBank/DDBJ databases">
        <authorList>
            <person name="de Groot N.N."/>
        </authorList>
    </citation>
    <scope>NUCLEOTIDE SEQUENCE</scope>
</reference>
<evidence type="ECO:0000256" key="1">
    <source>
        <dbReference type="SAM" id="Phobius"/>
    </source>
</evidence>
<feature type="transmembrane region" description="Helical" evidence="1">
    <location>
        <begin position="213"/>
        <end position="237"/>
    </location>
</feature>
<keyword evidence="1" id="KW-0472">Membrane</keyword>
<protein>
    <recommendedName>
        <fullName evidence="3">MotA/TolQ/ExbB proton channel domain-containing protein</fullName>
    </recommendedName>
</protein>
<dbReference type="EMBL" id="FPHJ01000003">
    <property type="protein sequence ID" value="SFV52020.1"/>
    <property type="molecule type" value="Genomic_DNA"/>
</dbReference>
<keyword evidence="1" id="KW-0812">Transmembrane</keyword>
<organism evidence="2">
    <name type="scientific">hydrothermal vent metagenome</name>
    <dbReference type="NCBI Taxonomy" id="652676"/>
    <lineage>
        <taxon>unclassified sequences</taxon>
        <taxon>metagenomes</taxon>
        <taxon>ecological metagenomes</taxon>
    </lineage>
</organism>
<feature type="transmembrane region" description="Helical" evidence="1">
    <location>
        <begin position="109"/>
        <end position="126"/>
    </location>
</feature>
<keyword evidence="1" id="KW-1133">Transmembrane helix</keyword>
<feature type="transmembrane region" description="Helical" evidence="1">
    <location>
        <begin position="70"/>
        <end position="89"/>
    </location>
</feature>
<dbReference type="AlphaFoldDB" id="A0A1W1BEN1"/>
<feature type="transmembrane region" description="Helical" evidence="1">
    <location>
        <begin position="30"/>
        <end position="50"/>
    </location>
</feature>
<name>A0A1W1BEN1_9ZZZZ</name>
<sequence length="259" mass="29297">MLSAIFIIVFYHLGFEVLSGKSNNISLNNQIIFVILSLSFWLLHILLTSYEIKEKNVNTIELLEKSTSPIFSLLVSAVLTISSLLLLKHFSLNYEIIKIFEIKFTQRGIIPPITLLLFYWGFLILLDKYISLFKNNLTKQAIMKQPIINKDFWDLLKDIKESFYELVRYINYAIPILGFIGTVLGISLSAEGITKIIKSPEGLTTNSQALGDAIAPLGIAFDTTLIALSLGLILMLMQTITQKTELSKLNKLQNQYSNN</sequence>
<proteinExistence type="predicted"/>